<dbReference type="GO" id="GO:0016787">
    <property type="term" value="F:hydrolase activity"/>
    <property type="evidence" value="ECO:0007669"/>
    <property type="project" value="UniProtKB-KW"/>
</dbReference>
<keyword evidence="1 2" id="KW-0732">Signal</keyword>
<evidence type="ECO:0000256" key="2">
    <source>
        <dbReference type="SAM" id="SignalP"/>
    </source>
</evidence>
<sequence>MNKMNRTKLMCLFAGIFLLFSCADKNEKVENKEDKQKVEKPKIMWFDAEANFKRFGSQDSIVYYLDKTKAAGFNTVVVDVRPIYGDVLYSKTTLMQPLTKVGNTKIERDWDYLQFFIDEAKKRDMKVTVSTTIFPVGRPSTKEGPAFRSDKFDGLTSIEYTPNGMIDIKDDPSKVAVFLNPLLPESQEYALSFVKEIVENYDVDGYVLDYCRYSGIESDFSEASKVAFEKYIGEEVANFPSDIFRWEGTSRILGKHAKKWFEFRAMVIHDFIERAKNTIKKVNPEIELQYWAASWHHALYPQGQNWGSKSYDPSMIYTSWASSGYKNAGFAEHLDAFMNGAYLNDVYGMDNPESIEYALSKGKTIIDGACKMYGSIYALNYDTMEEAAYLCLKDSEGLVVFDIVQVIEFDLWDELKKGIDRYENE</sequence>
<dbReference type="EMBL" id="FQUM01000005">
    <property type="protein sequence ID" value="SHF39255.1"/>
    <property type="molecule type" value="Genomic_DNA"/>
</dbReference>
<accession>A0A1M5BA13</accession>
<protein>
    <submittedName>
        <fullName evidence="5">Glycosyl hydrolase-like 10</fullName>
    </submittedName>
</protein>
<dbReference type="Gene3D" id="3.20.20.80">
    <property type="entry name" value="Glycosidases"/>
    <property type="match status" value="1"/>
</dbReference>
<dbReference type="PANTHER" id="PTHR43405">
    <property type="entry name" value="GLYCOSYL HYDROLASE DIGH"/>
    <property type="match status" value="1"/>
</dbReference>
<dbReference type="InterPro" id="IPR032280">
    <property type="entry name" value="DUF4985"/>
</dbReference>
<dbReference type="PROSITE" id="PS51257">
    <property type="entry name" value="PROKAR_LIPOPROTEIN"/>
    <property type="match status" value="1"/>
</dbReference>
<gene>
    <name evidence="5" type="ORF">SAMN05444274_10549</name>
</gene>
<organism evidence="5 6">
    <name type="scientific">Mariniphaga anaerophila</name>
    <dbReference type="NCBI Taxonomy" id="1484053"/>
    <lineage>
        <taxon>Bacteria</taxon>
        <taxon>Pseudomonadati</taxon>
        <taxon>Bacteroidota</taxon>
        <taxon>Bacteroidia</taxon>
        <taxon>Marinilabiliales</taxon>
        <taxon>Prolixibacteraceae</taxon>
        <taxon>Mariniphaga</taxon>
    </lineage>
</organism>
<evidence type="ECO:0000313" key="6">
    <source>
        <dbReference type="Proteomes" id="UP000184164"/>
    </source>
</evidence>
<dbReference type="InterPro" id="IPR017853">
    <property type="entry name" value="GH"/>
</dbReference>
<keyword evidence="6" id="KW-1185">Reference proteome</keyword>
<dbReference type="InterPro" id="IPR003790">
    <property type="entry name" value="GHL10"/>
</dbReference>
<keyword evidence="5" id="KW-0378">Hydrolase</keyword>
<evidence type="ECO:0000313" key="5">
    <source>
        <dbReference type="EMBL" id="SHF39255.1"/>
    </source>
</evidence>
<feature type="chain" id="PRO_5012770417" evidence="2">
    <location>
        <begin position="24"/>
        <end position="425"/>
    </location>
</feature>
<reference evidence="5 6" key="1">
    <citation type="submission" date="2016-11" db="EMBL/GenBank/DDBJ databases">
        <authorList>
            <person name="Jaros S."/>
            <person name="Januszkiewicz K."/>
            <person name="Wedrychowicz H."/>
        </authorList>
    </citation>
    <scope>NUCLEOTIDE SEQUENCE [LARGE SCALE GENOMIC DNA]</scope>
    <source>
        <strain evidence="5 6">DSM 26910</strain>
    </source>
</reference>
<dbReference type="Pfam" id="PF02638">
    <property type="entry name" value="GHL10"/>
    <property type="match status" value="1"/>
</dbReference>
<feature type="signal peptide" evidence="2">
    <location>
        <begin position="1"/>
        <end position="23"/>
    </location>
</feature>
<evidence type="ECO:0000259" key="3">
    <source>
        <dbReference type="Pfam" id="PF02638"/>
    </source>
</evidence>
<evidence type="ECO:0000259" key="4">
    <source>
        <dbReference type="Pfam" id="PF16373"/>
    </source>
</evidence>
<dbReference type="Proteomes" id="UP000184164">
    <property type="component" value="Unassembled WGS sequence"/>
</dbReference>
<proteinExistence type="predicted"/>
<feature type="domain" description="Glycosyl hydrolase-like 10" evidence="3">
    <location>
        <begin position="61"/>
        <end position="290"/>
    </location>
</feature>
<dbReference type="AlphaFoldDB" id="A0A1M5BA13"/>
<feature type="domain" description="DUF4985" evidence="4">
    <location>
        <begin position="319"/>
        <end position="417"/>
    </location>
</feature>
<dbReference type="Pfam" id="PF16373">
    <property type="entry name" value="DUF4985"/>
    <property type="match status" value="1"/>
</dbReference>
<dbReference type="InterPro" id="IPR052177">
    <property type="entry name" value="Divisome_Glycosyl_Hydrolase"/>
</dbReference>
<dbReference type="PANTHER" id="PTHR43405:SF1">
    <property type="entry name" value="GLYCOSYL HYDROLASE DIGH"/>
    <property type="match status" value="1"/>
</dbReference>
<evidence type="ECO:0000256" key="1">
    <source>
        <dbReference type="ARBA" id="ARBA00022729"/>
    </source>
</evidence>
<dbReference type="STRING" id="1484053.SAMN05444274_10549"/>
<dbReference type="SUPFAM" id="SSF51445">
    <property type="entry name" value="(Trans)glycosidases"/>
    <property type="match status" value="1"/>
</dbReference>
<name>A0A1M5BA13_9BACT</name>